<evidence type="ECO:0000313" key="12">
    <source>
        <dbReference type="Proteomes" id="UP001431783"/>
    </source>
</evidence>
<dbReference type="PANTHER" id="PTHR12247:SF138">
    <property type="entry name" value="POLYHOMEOTIC DISTAL, ISOFORM A-RELATED"/>
    <property type="match status" value="1"/>
</dbReference>
<dbReference type="CDD" id="cd09577">
    <property type="entry name" value="SAM_Ph1_2_3"/>
    <property type="match status" value="1"/>
</dbReference>
<dbReference type="GO" id="GO:0003677">
    <property type="term" value="F:DNA binding"/>
    <property type="evidence" value="ECO:0007669"/>
    <property type="project" value="UniProtKB-KW"/>
</dbReference>
<dbReference type="InterPro" id="IPR050548">
    <property type="entry name" value="PcG_chromatin_remod_factors"/>
</dbReference>
<dbReference type="PROSITE" id="PS50105">
    <property type="entry name" value="SAM_DOMAIN"/>
    <property type="match status" value="1"/>
</dbReference>
<dbReference type="GO" id="GO:0003682">
    <property type="term" value="F:chromatin binding"/>
    <property type="evidence" value="ECO:0007669"/>
    <property type="project" value="TreeGrafter"/>
</dbReference>
<evidence type="ECO:0008006" key="13">
    <source>
        <dbReference type="Google" id="ProtNLM"/>
    </source>
</evidence>
<feature type="compositionally biased region" description="Polar residues" evidence="8">
    <location>
        <begin position="78"/>
        <end position="131"/>
    </location>
</feature>
<feature type="region of interest" description="Disordered" evidence="8">
    <location>
        <begin position="69"/>
        <end position="154"/>
    </location>
</feature>
<dbReference type="InterPro" id="IPR038603">
    <property type="entry name" value="Znf_FCS_sf"/>
</dbReference>
<evidence type="ECO:0000256" key="5">
    <source>
        <dbReference type="ARBA" id="ARBA00023125"/>
    </source>
</evidence>
<keyword evidence="5" id="KW-0238">DNA-binding</keyword>
<dbReference type="AlphaFoldDB" id="A0AAW1TJA2"/>
<name>A0AAW1TJA2_9CUCU</name>
<feature type="region of interest" description="Disordered" evidence="8">
    <location>
        <begin position="542"/>
        <end position="568"/>
    </location>
</feature>
<dbReference type="InterPro" id="IPR012313">
    <property type="entry name" value="Znf_FCS"/>
</dbReference>
<dbReference type="GO" id="GO:0035102">
    <property type="term" value="C:PRC1 complex"/>
    <property type="evidence" value="ECO:0007669"/>
    <property type="project" value="TreeGrafter"/>
</dbReference>
<proteinExistence type="predicted"/>
<evidence type="ECO:0000259" key="9">
    <source>
        <dbReference type="PROSITE" id="PS50105"/>
    </source>
</evidence>
<keyword evidence="4" id="KW-0862">Zinc</keyword>
<evidence type="ECO:0000256" key="7">
    <source>
        <dbReference type="PROSITE-ProRule" id="PRU00367"/>
    </source>
</evidence>
<comment type="caution">
    <text evidence="11">The sequence shown here is derived from an EMBL/GenBank/DDBJ whole genome shotgun (WGS) entry which is preliminary data.</text>
</comment>
<keyword evidence="6" id="KW-0539">Nucleus</keyword>
<keyword evidence="12" id="KW-1185">Reference proteome</keyword>
<dbReference type="SUPFAM" id="SSF47769">
    <property type="entry name" value="SAM/Pointed domain"/>
    <property type="match status" value="1"/>
</dbReference>
<dbReference type="SMART" id="SM00454">
    <property type="entry name" value="SAM"/>
    <property type="match status" value="1"/>
</dbReference>
<evidence type="ECO:0000256" key="8">
    <source>
        <dbReference type="SAM" id="MobiDB-lite"/>
    </source>
</evidence>
<feature type="compositionally biased region" description="Low complexity" evidence="8">
    <location>
        <begin position="421"/>
        <end position="435"/>
    </location>
</feature>
<dbReference type="GO" id="GO:0008270">
    <property type="term" value="F:zinc ion binding"/>
    <property type="evidence" value="ECO:0007669"/>
    <property type="project" value="UniProtKB-KW"/>
</dbReference>
<evidence type="ECO:0000256" key="1">
    <source>
        <dbReference type="ARBA" id="ARBA00004123"/>
    </source>
</evidence>
<dbReference type="Pfam" id="PF00536">
    <property type="entry name" value="SAM_1"/>
    <property type="match status" value="1"/>
</dbReference>
<dbReference type="Gene3D" id="3.30.60.160">
    <property type="match status" value="1"/>
</dbReference>
<dbReference type="InterPro" id="IPR001660">
    <property type="entry name" value="SAM"/>
</dbReference>
<comment type="subcellular location">
    <subcellularLocation>
        <location evidence="1">Nucleus</location>
    </subcellularLocation>
</comment>
<evidence type="ECO:0000256" key="2">
    <source>
        <dbReference type="ARBA" id="ARBA00022723"/>
    </source>
</evidence>
<dbReference type="PANTHER" id="PTHR12247">
    <property type="entry name" value="POLYCOMB GROUP PROTEIN"/>
    <property type="match status" value="1"/>
</dbReference>
<reference evidence="11 12" key="1">
    <citation type="submission" date="2023-03" db="EMBL/GenBank/DDBJ databases">
        <title>Genome insight into feeding habits of ladybird beetles.</title>
        <authorList>
            <person name="Li H.-S."/>
            <person name="Huang Y.-H."/>
            <person name="Pang H."/>
        </authorList>
    </citation>
    <scope>NUCLEOTIDE SEQUENCE [LARGE SCALE GENOMIC DNA]</scope>
    <source>
        <strain evidence="11">SYSU_2023b</strain>
        <tissue evidence="11">Whole body</tissue>
    </source>
</reference>
<keyword evidence="2" id="KW-0479">Metal-binding</keyword>
<protein>
    <recommendedName>
        <fullName evidence="13">Polyhomeotic-like protein 2</fullName>
    </recommendedName>
</protein>
<evidence type="ECO:0000256" key="4">
    <source>
        <dbReference type="ARBA" id="ARBA00022833"/>
    </source>
</evidence>
<gene>
    <name evidence="11" type="ORF">WA026_003298</name>
</gene>
<evidence type="ECO:0000313" key="11">
    <source>
        <dbReference type="EMBL" id="KAK9869543.1"/>
    </source>
</evidence>
<sequence>MINPGGQPMQFASPWQFNSIPQVWATNGIPPQTLLAPNPIFIRGTQPDGSPGPGIFIQQSPQTATIQTQQNQTISAQGNVQQITKPRTTNENIQPKQPTSRPLILPSNTNNIRPASSAVSTQTIGAQTPTSMGGKPGAKIRTKAPQVRTSPALKADAANQTQIKPYNNMQQHQMVVMNTSTGMTAAMTHGGSPMTVDKTQQMVNQNKNQQIQQQQPQAVLMQQQTMHPQVQQQLLLQQQQQQQQQQQHIQPKPMTVQTIQGIPQQQIQMAGDRPIVPVVSMSQANAQQVQQSLQQSIQQSAIQQCMPIQSNLTVTQQTMPMQMQQIQQQLNQMSQQGTIIGQIQAQTAQISQVAPNQTHQLHQLQQQQQQQQNAQQAVSMPPPSQAQQVPLPSTVPMVKSDLMSEVSSADSASQDSPNVGATAKDSTSDATSTQSDNRESITSNLNEKPTSVVESSIQPSPVPGVVLGAAVVQSQHLISESSLPPTNVASEEVKERCPPKAMVKPQVLTHVIEDFVIHESSEPFPVSRSLICDLKASHALDRDFDEPPSKKLAPSPSSNGMPSPKGPIDPEMAKCEACGTIDLKAKFKKNKRFCSVVCSKSGKRKKWSDKDSAMEVDVESCPSGAESSLSPGGDDDAPKVDPLKWSVQEVSDFIKNLPGCSDYAEDFLIQEIDGQALMLLKEDHLMTAMSMKLGPALKIVAKIDDMRVDKEPPKQN</sequence>
<dbReference type="InterPro" id="IPR013761">
    <property type="entry name" value="SAM/pointed_sf"/>
</dbReference>
<feature type="compositionally biased region" description="Polar residues" evidence="8">
    <location>
        <begin position="405"/>
        <end position="419"/>
    </location>
</feature>
<feature type="domain" description="SAM" evidence="9">
    <location>
        <begin position="645"/>
        <end position="709"/>
    </location>
</feature>
<feature type="region of interest" description="Disordered" evidence="8">
    <location>
        <begin position="359"/>
        <end position="460"/>
    </location>
</feature>
<feature type="compositionally biased region" description="Polar residues" evidence="8">
    <location>
        <begin position="440"/>
        <end position="459"/>
    </location>
</feature>
<feature type="domain" description="FCS-type" evidence="10">
    <location>
        <begin position="566"/>
        <end position="600"/>
    </location>
</feature>
<evidence type="ECO:0000259" key="10">
    <source>
        <dbReference type="PROSITE" id="PS51024"/>
    </source>
</evidence>
<dbReference type="EMBL" id="JARQZJ010000001">
    <property type="protein sequence ID" value="KAK9869543.1"/>
    <property type="molecule type" value="Genomic_DNA"/>
</dbReference>
<organism evidence="11 12">
    <name type="scientific">Henosepilachna vigintioctopunctata</name>
    <dbReference type="NCBI Taxonomy" id="420089"/>
    <lineage>
        <taxon>Eukaryota</taxon>
        <taxon>Metazoa</taxon>
        <taxon>Ecdysozoa</taxon>
        <taxon>Arthropoda</taxon>
        <taxon>Hexapoda</taxon>
        <taxon>Insecta</taxon>
        <taxon>Pterygota</taxon>
        <taxon>Neoptera</taxon>
        <taxon>Endopterygota</taxon>
        <taxon>Coleoptera</taxon>
        <taxon>Polyphaga</taxon>
        <taxon>Cucujiformia</taxon>
        <taxon>Coccinelloidea</taxon>
        <taxon>Coccinellidae</taxon>
        <taxon>Epilachninae</taxon>
        <taxon>Epilachnini</taxon>
        <taxon>Henosepilachna</taxon>
    </lineage>
</organism>
<keyword evidence="3 7" id="KW-0863">Zinc-finger</keyword>
<dbReference type="GO" id="GO:0042393">
    <property type="term" value="F:histone binding"/>
    <property type="evidence" value="ECO:0007669"/>
    <property type="project" value="TreeGrafter"/>
</dbReference>
<dbReference type="Proteomes" id="UP001431783">
    <property type="component" value="Unassembled WGS sequence"/>
</dbReference>
<evidence type="ECO:0000256" key="6">
    <source>
        <dbReference type="ARBA" id="ARBA00023242"/>
    </source>
</evidence>
<feature type="region of interest" description="Disordered" evidence="8">
    <location>
        <begin position="609"/>
        <end position="637"/>
    </location>
</feature>
<dbReference type="Gene3D" id="1.10.150.50">
    <property type="entry name" value="Transcription Factor, Ets-1"/>
    <property type="match status" value="1"/>
</dbReference>
<dbReference type="PROSITE" id="PS51024">
    <property type="entry name" value="ZF_FCS"/>
    <property type="match status" value="1"/>
</dbReference>
<evidence type="ECO:0000256" key="3">
    <source>
        <dbReference type="ARBA" id="ARBA00022771"/>
    </source>
</evidence>
<accession>A0AAW1TJA2</accession>
<dbReference type="GO" id="GO:0045892">
    <property type="term" value="P:negative regulation of DNA-templated transcription"/>
    <property type="evidence" value="ECO:0007669"/>
    <property type="project" value="TreeGrafter"/>
</dbReference>
<feature type="compositionally biased region" description="Low complexity" evidence="8">
    <location>
        <begin position="359"/>
        <end position="377"/>
    </location>
</feature>